<dbReference type="PROSITE" id="PS51186">
    <property type="entry name" value="GNAT"/>
    <property type="match status" value="1"/>
</dbReference>
<gene>
    <name evidence="4" type="ORF">UFOPK1827_00371</name>
    <name evidence="5" type="ORF">UFOPK2000_00827</name>
    <name evidence="6" type="ORF">UFOPK3708_00121</name>
</gene>
<evidence type="ECO:0000313" key="6">
    <source>
        <dbReference type="EMBL" id="CAB4918595.1"/>
    </source>
</evidence>
<organism evidence="4">
    <name type="scientific">freshwater metagenome</name>
    <dbReference type="NCBI Taxonomy" id="449393"/>
    <lineage>
        <taxon>unclassified sequences</taxon>
        <taxon>metagenomes</taxon>
        <taxon>ecological metagenomes</taxon>
    </lineage>
</organism>
<dbReference type="InterPro" id="IPR050832">
    <property type="entry name" value="Bact_Acetyltransf"/>
</dbReference>
<evidence type="ECO:0000313" key="4">
    <source>
        <dbReference type="EMBL" id="CAB4597884.1"/>
    </source>
</evidence>
<keyword evidence="1" id="KW-0808">Transferase</keyword>
<accession>A0A6J6GFN0</accession>
<dbReference type="CDD" id="cd04301">
    <property type="entry name" value="NAT_SF"/>
    <property type="match status" value="1"/>
</dbReference>
<proteinExistence type="predicted"/>
<dbReference type="EMBL" id="CAEZUO010000009">
    <property type="protein sequence ID" value="CAB4597884.1"/>
    <property type="molecule type" value="Genomic_DNA"/>
</dbReference>
<dbReference type="GO" id="GO:0016747">
    <property type="term" value="F:acyltransferase activity, transferring groups other than amino-acyl groups"/>
    <property type="evidence" value="ECO:0007669"/>
    <property type="project" value="InterPro"/>
</dbReference>
<feature type="domain" description="N-acetyltransferase" evidence="3">
    <location>
        <begin position="4"/>
        <end position="156"/>
    </location>
</feature>
<dbReference type="EMBL" id="CAEZVK010000078">
    <property type="protein sequence ID" value="CAB4632652.1"/>
    <property type="molecule type" value="Genomic_DNA"/>
</dbReference>
<dbReference type="InterPro" id="IPR000182">
    <property type="entry name" value="GNAT_dom"/>
</dbReference>
<evidence type="ECO:0000313" key="5">
    <source>
        <dbReference type="EMBL" id="CAB4632652.1"/>
    </source>
</evidence>
<dbReference type="SUPFAM" id="SSF55729">
    <property type="entry name" value="Acyl-CoA N-acyltransferases (Nat)"/>
    <property type="match status" value="1"/>
</dbReference>
<dbReference type="PANTHER" id="PTHR43877:SF1">
    <property type="entry name" value="ACETYLTRANSFERASE"/>
    <property type="match status" value="1"/>
</dbReference>
<evidence type="ECO:0000256" key="1">
    <source>
        <dbReference type="ARBA" id="ARBA00022679"/>
    </source>
</evidence>
<dbReference type="Pfam" id="PF00583">
    <property type="entry name" value="Acetyltransf_1"/>
    <property type="match status" value="1"/>
</dbReference>
<evidence type="ECO:0000259" key="3">
    <source>
        <dbReference type="PROSITE" id="PS51186"/>
    </source>
</evidence>
<sequence length="156" mass="16572">MVAAVSRPAELSDLHELSQLLVDATAEMTTQRGGEALLASFRRSLTPSETLESAISDPNAMVWCGVWEGAVVGYSIAVSSKEGDSDIVSITDLYTTPEARDVGIGEVLLEAAIAWAIGIGATAIDAQALPGARESKNLYERLGLTARLITVRRDLR</sequence>
<protein>
    <submittedName>
        <fullName evidence="4">Unannotated protein</fullName>
    </submittedName>
</protein>
<dbReference type="Gene3D" id="3.40.630.30">
    <property type="match status" value="1"/>
</dbReference>
<evidence type="ECO:0000256" key="2">
    <source>
        <dbReference type="ARBA" id="ARBA00023315"/>
    </source>
</evidence>
<reference evidence="4" key="1">
    <citation type="submission" date="2020-05" db="EMBL/GenBank/DDBJ databases">
        <authorList>
            <person name="Chiriac C."/>
            <person name="Salcher M."/>
            <person name="Ghai R."/>
            <person name="Kavagutti S V."/>
        </authorList>
    </citation>
    <scope>NUCLEOTIDE SEQUENCE</scope>
</reference>
<dbReference type="EMBL" id="CAFBNA010000003">
    <property type="protein sequence ID" value="CAB4918595.1"/>
    <property type="molecule type" value="Genomic_DNA"/>
</dbReference>
<dbReference type="InterPro" id="IPR016181">
    <property type="entry name" value="Acyl_CoA_acyltransferase"/>
</dbReference>
<dbReference type="PANTHER" id="PTHR43877">
    <property type="entry name" value="AMINOALKYLPHOSPHONATE N-ACETYLTRANSFERASE-RELATED-RELATED"/>
    <property type="match status" value="1"/>
</dbReference>
<dbReference type="AlphaFoldDB" id="A0A6J6GFN0"/>
<keyword evidence="2" id="KW-0012">Acyltransferase</keyword>
<name>A0A6J6GFN0_9ZZZZ</name>